<evidence type="ECO:0000259" key="9">
    <source>
        <dbReference type="PROSITE" id="PS51740"/>
    </source>
</evidence>
<dbReference type="CDD" id="cd16321">
    <property type="entry name" value="MraZ_C"/>
    <property type="match status" value="1"/>
</dbReference>
<dbReference type="PROSITE" id="PS51740">
    <property type="entry name" value="SPOVT_ABRB"/>
    <property type="match status" value="2"/>
</dbReference>
<dbReference type="InterPro" id="IPR038619">
    <property type="entry name" value="MraZ_sf"/>
</dbReference>
<dbReference type="InterPro" id="IPR003444">
    <property type="entry name" value="MraZ"/>
</dbReference>
<keyword evidence="3" id="KW-0677">Repeat</keyword>
<feature type="domain" description="SpoVT-AbrB" evidence="9">
    <location>
        <begin position="27"/>
        <end position="75"/>
    </location>
</feature>
<proteinExistence type="predicted"/>
<dbReference type="Pfam" id="PF02381">
    <property type="entry name" value="MraZ"/>
    <property type="match status" value="1"/>
</dbReference>
<feature type="region of interest" description="Disordered" evidence="8">
    <location>
        <begin position="141"/>
        <end position="160"/>
    </location>
</feature>
<keyword evidence="2" id="KW-0963">Cytoplasm</keyword>
<dbReference type="Proteomes" id="UP000176938">
    <property type="component" value="Unassembled WGS sequence"/>
</dbReference>
<dbReference type="InterPro" id="IPR035642">
    <property type="entry name" value="MraZ_N"/>
</dbReference>
<dbReference type="CDD" id="cd16320">
    <property type="entry name" value="MraZ_N"/>
    <property type="match status" value="1"/>
</dbReference>
<feature type="domain" description="SpoVT-AbrB" evidence="9">
    <location>
        <begin position="96"/>
        <end position="141"/>
    </location>
</feature>
<evidence type="ECO:0000313" key="11">
    <source>
        <dbReference type="Proteomes" id="UP000176938"/>
    </source>
</evidence>
<protein>
    <recommendedName>
        <fullName evidence="1">Transcriptional regulator MraZ</fullName>
    </recommendedName>
</protein>
<evidence type="ECO:0000256" key="6">
    <source>
        <dbReference type="ARBA" id="ARBA00023163"/>
    </source>
</evidence>
<dbReference type="AlphaFoldDB" id="A0A1F4R8W4"/>
<dbReference type="InterPro" id="IPR037914">
    <property type="entry name" value="SpoVT-AbrB_sf"/>
</dbReference>
<evidence type="ECO:0000256" key="2">
    <source>
        <dbReference type="ARBA" id="ARBA00022490"/>
    </source>
</evidence>
<evidence type="ECO:0000256" key="7">
    <source>
        <dbReference type="PROSITE-ProRule" id="PRU01076"/>
    </source>
</evidence>
<dbReference type="PANTHER" id="PTHR34701">
    <property type="entry name" value="TRANSCRIPTIONAL REGULATOR MRAZ"/>
    <property type="match status" value="1"/>
</dbReference>
<evidence type="ECO:0000256" key="1">
    <source>
        <dbReference type="ARBA" id="ARBA00013860"/>
    </source>
</evidence>
<dbReference type="PANTHER" id="PTHR34701:SF1">
    <property type="entry name" value="TRANSCRIPTIONAL REGULATOR MRAZ"/>
    <property type="match status" value="1"/>
</dbReference>
<evidence type="ECO:0000313" key="10">
    <source>
        <dbReference type="EMBL" id="OGC04612.1"/>
    </source>
</evidence>
<keyword evidence="4" id="KW-0805">Transcription regulation</keyword>
<comment type="caution">
    <text evidence="10">The sequence shown here is derived from an EMBL/GenBank/DDBJ whole genome shotgun (WGS) entry which is preliminary data.</text>
</comment>
<name>A0A1F4R8W4_UNCSA</name>
<evidence type="ECO:0000256" key="5">
    <source>
        <dbReference type="ARBA" id="ARBA00023125"/>
    </source>
</evidence>
<dbReference type="InterPro" id="IPR035644">
    <property type="entry name" value="MraZ_C"/>
</dbReference>
<evidence type="ECO:0000256" key="4">
    <source>
        <dbReference type="ARBA" id="ARBA00023015"/>
    </source>
</evidence>
<dbReference type="GO" id="GO:0003700">
    <property type="term" value="F:DNA-binding transcription factor activity"/>
    <property type="evidence" value="ECO:0007669"/>
    <property type="project" value="InterPro"/>
</dbReference>
<dbReference type="EMBL" id="METP01000048">
    <property type="protein sequence ID" value="OGC04612.1"/>
    <property type="molecule type" value="Genomic_DNA"/>
</dbReference>
<keyword evidence="6" id="KW-0804">Transcription</keyword>
<dbReference type="InterPro" id="IPR020603">
    <property type="entry name" value="MraZ_dom"/>
</dbReference>
<dbReference type="InterPro" id="IPR007159">
    <property type="entry name" value="SpoVT-AbrB_dom"/>
</dbReference>
<dbReference type="GO" id="GO:2000143">
    <property type="term" value="P:negative regulation of DNA-templated transcription initiation"/>
    <property type="evidence" value="ECO:0007669"/>
    <property type="project" value="TreeGrafter"/>
</dbReference>
<dbReference type="GO" id="GO:0000976">
    <property type="term" value="F:transcription cis-regulatory region binding"/>
    <property type="evidence" value="ECO:0007669"/>
    <property type="project" value="TreeGrafter"/>
</dbReference>
<organism evidence="10 11">
    <name type="scientific">candidate division WOR-1 bacterium RIFCSPLOWO2_02_FULL_46_20</name>
    <dbReference type="NCBI Taxonomy" id="1802567"/>
    <lineage>
        <taxon>Bacteria</taxon>
        <taxon>Bacillati</taxon>
        <taxon>Saganbacteria</taxon>
    </lineage>
</organism>
<dbReference type="Gene3D" id="3.40.1550.20">
    <property type="entry name" value="Transcriptional regulator MraZ domain"/>
    <property type="match status" value="1"/>
</dbReference>
<sequence length="160" mass="18258">MRILTSARIARPTEATRFYGPEVFFGYHPRTLDSKWRVVIPSKWRQQLGANFRLVIIQREQSKDPKMIYLYPQTAWEALRQTIGNFNEIKTFYSSTFELEFDTNGRVVIPQEVIAAVGFSSAQQLLVKGCGDHLEISKQTQPPAFTPIISPPTSPQGKQL</sequence>
<reference evidence="10 11" key="1">
    <citation type="journal article" date="2016" name="Nat. Commun.">
        <title>Thousands of microbial genomes shed light on interconnected biogeochemical processes in an aquifer system.</title>
        <authorList>
            <person name="Anantharaman K."/>
            <person name="Brown C.T."/>
            <person name="Hug L.A."/>
            <person name="Sharon I."/>
            <person name="Castelle C.J."/>
            <person name="Probst A.J."/>
            <person name="Thomas B.C."/>
            <person name="Singh A."/>
            <person name="Wilkins M.J."/>
            <person name="Karaoz U."/>
            <person name="Brodie E.L."/>
            <person name="Williams K.H."/>
            <person name="Hubbard S.S."/>
            <person name="Banfield J.F."/>
        </authorList>
    </citation>
    <scope>NUCLEOTIDE SEQUENCE [LARGE SCALE GENOMIC DNA]</scope>
</reference>
<dbReference type="SUPFAM" id="SSF89447">
    <property type="entry name" value="AbrB/MazE/MraZ-like"/>
    <property type="match status" value="1"/>
</dbReference>
<gene>
    <name evidence="10" type="ORF">A3H38_03005</name>
</gene>
<evidence type="ECO:0000256" key="3">
    <source>
        <dbReference type="ARBA" id="ARBA00022737"/>
    </source>
</evidence>
<accession>A0A1F4R8W4</accession>
<keyword evidence="5 7" id="KW-0238">DNA-binding</keyword>
<evidence type="ECO:0000256" key="8">
    <source>
        <dbReference type="SAM" id="MobiDB-lite"/>
    </source>
</evidence>